<dbReference type="RefSeq" id="WP_280663546.1">
    <property type="nucleotide sequence ID" value="NZ_CP120375.1"/>
</dbReference>
<name>A0ABY8DRL2_9HYPH</name>
<protein>
    <submittedName>
        <fullName evidence="5">Aminotransferase class III-fold pyridoxal phosphate-dependent enzyme</fullName>
    </submittedName>
</protein>
<dbReference type="InterPro" id="IPR015421">
    <property type="entry name" value="PyrdxlP-dep_Trfase_major"/>
</dbReference>
<dbReference type="PANTHER" id="PTHR43713">
    <property type="entry name" value="GLUTAMATE-1-SEMIALDEHYDE 2,1-AMINOMUTASE"/>
    <property type="match status" value="1"/>
</dbReference>
<dbReference type="Proteomes" id="UP001229355">
    <property type="component" value="Plasmid unnamed"/>
</dbReference>
<reference evidence="5 6" key="1">
    <citation type="submission" date="2023-03" db="EMBL/GenBank/DDBJ databases">
        <authorList>
            <person name="Kaur S."/>
            <person name="Espinosa-Saiz D."/>
            <person name="Velazquez E."/>
            <person name="Menendez E."/>
            <person name="diCenzo G.C."/>
        </authorList>
    </citation>
    <scope>NUCLEOTIDE SEQUENCE [LARGE SCALE GENOMIC DNA]</scope>
    <source>
        <strain evidence="5 6">LMG 24692</strain>
        <plasmid evidence="5 6">unnamed</plasmid>
    </source>
</reference>
<comment type="cofactor">
    <cofactor evidence="1">
        <name>pyridoxal 5'-phosphate</name>
        <dbReference type="ChEBI" id="CHEBI:597326"/>
    </cofactor>
</comment>
<proteinExistence type="inferred from homology"/>
<dbReference type="Gene3D" id="3.40.640.10">
    <property type="entry name" value="Type I PLP-dependent aspartate aminotransferase-like (Major domain)"/>
    <property type="match status" value="1"/>
</dbReference>
<keyword evidence="5" id="KW-0808">Transferase</keyword>
<dbReference type="GO" id="GO:0008483">
    <property type="term" value="F:transaminase activity"/>
    <property type="evidence" value="ECO:0007669"/>
    <property type="project" value="UniProtKB-KW"/>
</dbReference>
<dbReference type="SUPFAM" id="SSF53383">
    <property type="entry name" value="PLP-dependent transferases"/>
    <property type="match status" value="1"/>
</dbReference>
<keyword evidence="5" id="KW-0032">Aminotransferase</keyword>
<dbReference type="PANTHER" id="PTHR43713:SF3">
    <property type="entry name" value="GLUTAMATE-1-SEMIALDEHYDE 2,1-AMINOMUTASE 1, CHLOROPLASTIC-RELATED"/>
    <property type="match status" value="1"/>
</dbReference>
<keyword evidence="6" id="KW-1185">Reference proteome</keyword>
<evidence type="ECO:0000256" key="2">
    <source>
        <dbReference type="ARBA" id="ARBA00022898"/>
    </source>
</evidence>
<dbReference type="Pfam" id="PF00202">
    <property type="entry name" value="Aminotran_3"/>
    <property type="match status" value="1"/>
</dbReference>
<organism evidence="5 6">
    <name type="scientific">Sinorhizobium garamanticum</name>
    <dbReference type="NCBI Taxonomy" id="680247"/>
    <lineage>
        <taxon>Bacteria</taxon>
        <taxon>Pseudomonadati</taxon>
        <taxon>Pseudomonadota</taxon>
        <taxon>Alphaproteobacteria</taxon>
        <taxon>Hyphomicrobiales</taxon>
        <taxon>Rhizobiaceae</taxon>
        <taxon>Sinorhizobium/Ensifer group</taxon>
        <taxon>Sinorhizobium</taxon>
    </lineage>
</organism>
<keyword evidence="5" id="KW-0614">Plasmid</keyword>
<evidence type="ECO:0000256" key="1">
    <source>
        <dbReference type="ARBA" id="ARBA00001933"/>
    </source>
</evidence>
<dbReference type="InterPro" id="IPR015422">
    <property type="entry name" value="PyrdxlP-dep_Trfase_small"/>
</dbReference>
<evidence type="ECO:0000256" key="3">
    <source>
        <dbReference type="RuleBase" id="RU003560"/>
    </source>
</evidence>
<feature type="region of interest" description="Disordered" evidence="4">
    <location>
        <begin position="1"/>
        <end position="29"/>
    </location>
</feature>
<comment type="similarity">
    <text evidence="3">Belongs to the class-III pyridoxal-phosphate-dependent aminotransferase family.</text>
</comment>
<keyword evidence="2 3" id="KW-0663">Pyridoxal phosphate</keyword>
<gene>
    <name evidence="5" type="ORF">PZN02_005839</name>
</gene>
<dbReference type="EMBL" id="CP120375">
    <property type="protein sequence ID" value="WEX91586.1"/>
    <property type="molecule type" value="Genomic_DNA"/>
</dbReference>
<evidence type="ECO:0000256" key="4">
    <source>
        <dbReference type="SAM" id="MobiDB-lite"/>
    </source>
</evidence>
<accession>A0ABY8DRL2</accession>
<sequence length="440" mass="48399">MLQSAETRSKLDDAVAHEQRIYESSNPTSRRKFEAAKEVLPGGNTRGSLYFDPFPLFFSSARSSKVTDADGHEYSDFGNDLTAALFGHSNEAIVAALQAGLDNGVSYGGTHDHEVAFAREICRRFQSIERVRFLTSGTEANVAAIQLAKAETGRCLVLGFFGGYHGNVLNWLEPESEMNVDRADVRLARYNHIETVEQIVREEGEDIAAILVEPIMGSAGGFVADTAFLRRLRSICDEIGALLIFDEVQTARFAVGGYQSIVDISPNLTILGKFFGGGLNFGALGGAARHMDRLGPTHVRALSHGGTFSNNVLTMIAGYAALKEVLLEENVDRLNTRSNELRSALLRQANSRRVPLQLGSFGSLISTHFQADMPRGPEDVQTPPIFRKLFQLFMINNGIFITRRGQLTLSMANTEDEYLALENAFGVFLDRYGELTDAFR</sequence>
<dbReference type="InterPro" id="IPR015424">
    <property type="entry name" value="PyrdxlP-dep_Trfase"/>
</dbReference>
<geneLocation type="plasmid" evidence="5 6">
    <name>unnamed</name>
</geneLocation>
<feature type="compositionally biased region" description="Basic and acidic residues" evidence="4">
    <location>
        <begin position="7"/>
        <end position="21"/>
    </location>
</feature>
<dbReference type="Gene3D" id="3.90.1150.10">
    <property type="entry name" value="Aspartate Aminotransferase, domain 1"/>
    <property type="match status" value="1"/>
</dbReference>
<evidence type="ECO:0000313" key="6">
    <source>
        <dbReference type="Proteomes" id="UP001229355"/>
    </source>
</evidence>
<evidence type="ECO:0000313" key="5">
    <source>
        <dbReference type="EMBL" id="WEX91586.1"/>
    </source>
</evidence>
<dbReference type="InterPro" id="IPR005814">
    <property type="entry name" value="Aminotrans_3"/>
</dbReference>